<organism evidence="4 5">
    <name type="scientific">Tistrella bauzanensis</name>
    <dbReference type="NCBI Taxonomy" id="657419"/>
    <lineage>
        <taxon>Bacteria</taxon>
        <taxon>Pseudomonadati</taxon>
        <taxon>Pseudomonadota</taxon>
        <taxon>Alphaproteobacteria</taxon>
        <taxon>Geminicoccales</taxon>
        <taxon>Geminicoccaceae</taxon>
        <taxon>Tistrella</taxon>
    </lineage>
</organism>
<evidence type="ECO:0000259" key="2">
    <source>
        <dbReference type="Pfam" id="PF13362"/>
    </source>
</evidence>
<dbReference type="InterPro" id="IPR055570">
    <property type="entry name" value="DUF7146"/>
</dbReference>
<gene>
    <name evidence="4" type="ORF">GCM10011505_48320</name>
</gene>
<dbReference type="EMBL" id="BMDZ01000110">
    <property type="protein sequence ID" value="GGB62026.1"/>
    <property type="molecule type" value="Genomic_DNA"/>
</dbReference>
<dbReference type="Proteomes" id="UP000603352">
    <property type="component" value="Unassembled WGS sequence"/>
</dbReference>
<dbReference type="InterPro" id="IPR006171">
    <property type="entry name" value="TOPRIM_dom"/>
</dbReference>
<evidence type="ECO:0000259" key="3">
    <source>
        <dbReference type="Pfam" id="PF23639"/>
    </source>
</evidence>
<feature type="domain" description="DUF7146" evidence="3">
    <location>
        <begin position="121"/>
        <end position="231"/>
    </location>
</feature>
<name>A0ABQ1JAQ5_9PROT</name>
<dbReference type="Pfam" id="PF13362">
    <property type="entry name" value="Toprim_3"/>
    <property type="match status" value="1"/>
</dbReference>
<protein>
    <submittedName>
        <fullName evidence="4">DNA primase</fullName>
    </submittedName>
</protein>
<dbReference type="Pfam" id="PF23639">
    <property type="entry name" value="DUF7146"/>
    <property type="match status" value="1"/>
</dbReference>
<evidence type="ECO:0000256" key="1">
    <source>
        <dbReference type="SAM" id="MobiDB-lite"/>
    </source>
</evidence>
<dbReference type="RefSeq" id="WP_188582847.1">
    <property type="nucleotide sequence ID" value="NZ_BMDZ01000110.1"/>
</dbReference>
<proteinExistence type="predicted"/>
<sequence>MARHDAAELAHRLARDAEAVCRRYLSAGRREGGYWLVGDVRNTPGRSMFVRLKESPKGPAGKWTDAATGEHGDLLDVIRESCGLVDFKDVADEARSFLSLPHPEPEPDRPRSRTPSAPTGSPEAARRLFAMSQPIERTLVEAYLRNRGITFLHGTGSLRFHPRCYYRPDEHSPTETWPAMIAAVADLSGHLTGAHRTWLDPGGFTEATLGKAPIDTPRRAMGDLLGHAVRFGVAGEIMAAGEGIETILSLRCVLPTMPMVAALSAAHLSAILLPDTLRRLYIACDDDPAGDGAMATLVDRAQEVGIEAIVISPRLGDFNEDLRLLGIDALRAASRVQIAAQDVARFMELAA</sequence>
<reference evidence="5" key="1">
    <citation type="journal article" date="2019" name="Int. J. Syst. Evol. Microbiol.">
        <title>The Global Catalogue of Microorganisms (GCM) 10K type strain sequencing project: providing services to taxonomists for standard genome sequencing and annotation.</title>
        <authorList>
            <consortium name="The Broad Institute Genomics Platform"/>
            <consortium name="The Broad Institute Genome Sequencing Center for Infectious Disease"/>
            <person name="Wu L."/>
            <person name="Ma J."/>
        </authorList>
    </citation>
    <scope>NUCLEOTIDE SEQUENCE [LARGE SCALE GENOMIC DNA]</scope>
    <source>
        <strain evidence="5">CGMCC 1.10188</strain>
    </source>
</reference>
<feature type="domain" description="Toprim" evidence="2">
    <location>
        <begin position="238"/>
        <end position="326"/>
    </location>
</feature>
<feature type="region of interest" description="Disordered" evidence="1">
    <location>
        <begin position="98"/>
        <end position="123"/>
    </location>
</feature>
<evidence type="ECO:0000313" key="4">
    <source>
        <dbReference type="EMBL" id="GGB62026.1"/>
    </source>
</evidence>
<keyword evidence="5" id="KW-1185">Reference proteome</keyword>
<evidence type="ECO:0000313" key="5">
    <source>
        <dbReference type="Proteomes" id="UP000603352"/>
    </source>
</evidence>
<accession>A0ABQ1JAQ5</accession>
<comment type="caution">
    <text evidence="4">The sequence shown here is derived from an EMBL/GenBank/DDBJ whole genome shotgun (WGS) entry which is preliminary data.</text>
</comment>